<name>A0ABP7PG12_9SPHI</name>
<evidence type="ECO:0000313" key="2">
    <source>
        <dbReference type="Proteomes" id="UP001501081"/>
    </source>
</evidence>
<protein>
    <submittedName>
        <fullName evidence="1">Uncharacterized protein</fullName>
    </submittedName>
</protein>
<sequence length="64" mass="7489">MTPQKMVKILEKHGTILSEECAEKTLELIYRLSNLSVGETIRQLSNEKVIRPERKKYSRKINSE</sequence>
<reference evidence="2" key="1">
    <citation type="journal article" date="2019" name="Int. J. Syst. Evol. Microbiol.">
        <title>The Global Catalogue of Microorganisms (GCM) 10K type strain sequencing project: providing services to taxonomists for standard genome sequencing and annotation.</title>
        <authorList>
            <consortium name="The Broad Institute Genomics Platform"/>
            <consortium name="The Broad Institute Genome Sequencing Center for Infectious Disease"/>
            <person name="Wu L."/>
            <person name="Ma J."/>
        </authorList>
    </citation>
    <scope>NUCLEOTIDE SEQUENCE [LARGE SCALE GENOMIC DNA]</scope>
    <source>
        <strain evidence="2">JCM 17338</strain>
    </source>
</reference>
<accession>A0ABP7PG12</accession>
<keyword evidence="2" id="KW-1185">Reference proteome</keyword>
<dbReference type="Proteomes" id="UP001501081">
    <property type="component" value="Unassembled WGS sequence"/>
</dbReference>
<proteinExistence type="predicted"/>
<comment type="caution">
    <text evidence="1">The sequence shown here is derived from an EMBL/GenBank/DDBJ whole genome shotgun (WGS) entry which is preliminary data.</text>
</comment>
<dbReference type="EMBL" id="BAABAK010000009">
    <property type="protein sequence ID" value="GAA3964902.1"/>
    <property type="molecule type" value="Genomic_DNA"/>
</dbReference>
<organism evidence="1 2">
    <name type="scientific">Pedobacter ginsengiterrae</name>
    <dbReference type="NCBI Taxonomy" id="871696"/>
    <lineage>
        <taxon>Bacteria</taxon>
        <taxon>Pseudomonadati</taxon>
        <taxon>Bacteroidota</taxon>
        <taxon>Sphingobacteriia</taxon>
        <taxon>Sphingobacteriales</taxon>
        <taxon>Sphingobacteriaceae</taxon>
        <taxon>Pedobacter</taxon>
    </lineage>
</organism>
<gene>
    <name evidence="1" type="ORF">GCM10022246_17520</name>
</gene>
<evidence type="ECO:0000313" key="1">
    <source>
        <dbReference type="EMBL" id="GAA3964902.1"/>
    </source>
</evidence>